<dbReference type="EMBL" id="AH014765">
    <property type="protein sequence ID" value="AAX48624.1"/>
    <property type="molecule type" value="Genomic_DNA"/>
</dbReference>
<proteinExistence type="predicted"/>
<protein>
    <submittedName>
        <fullName evidence="1">RPB2I</fullName>
    </submittedName>
</protein>
<name>Q2VUU9_RHOOC</name>
<feature type="non-terminal residue" evidence="1">
    <location>
        <position position="33"/>
    </location>
</feature>
<accession>Q2VUU9</accession>
<organism evidence="1">
    <name type="scientific">Rhododendron occidentale</name>
    <name type="common">Western azalea</name>
    <name type="synonym">Azalea occidentalis</name>
    <dbReference type="NCBI Taxonomy" id="49627"/>
    <lineage>
        <taxon>Eukaryota</taxon>
        <taxon>Viridiplantae</taxon>
        <taxon>Streptophyta</taxon>
        <taxon>Embryophyta</taxon>
        <taxon>Tracheophyta</taxon>
        <taxon>Spermatophyta</taxon>
        <taxon>Magnoliopsida</taxon>
        <taxon>eudicotyledons</taxon>
        <taxon>Gunneridae</taxon>
        <taxon>Pentapetalae</taxon>
        <taxon>asterids</taxon>
        <taxon>Ericales</taxon>
        <taxon>Ericaceae</taxon>
        <taxon>Ericoideae</taxon>
        <taxon>Rhodoreae</taxon>
        <taxon>Rhododendron</taxon>
    </lineage>
</organism>
<feature type="non-terminal residue" evidence="1">
    <location>
        <position position="1"/>
    </location>
</feature>
<sequence length="33" mass="3853">SWGRLLLTWGRREMQLLSLMSLWTTSAKPFTNA</sequence>
<evidence type="ECO:0000313" key="1">
    <source>
        <dbReference type="EMBL" id="AAX48624.1"/>
    </source>
</evidence>
<reference evidence="1" key="1">
    <citation type="journal article" date="2005" name="Syst. Bot.">
        <title>The molecular systematics of Rhododendron (Ericaceae): a phylogeny based upon RPB2 gene sequences.</title>
        <authorList>
            <person name="Goetsch L."/>
            <person name="Eckert A.J."/>
            <person name="Hall B.D."/>
        </authorList>
    </citation>
    <scope>NUCLEOTIDE SEQUENCE</scope>
</reference>
<dbReference type="AlphaFoldDB" id="Q2VUU9"/>